<reference evidence="1 2" key="1">
    <citation type="submission" date="2014-02" db="EMBL/GenBank/DDBJ databases">
        <title>Single nucleus genome sequencing reveals high similarity among nuclei of an endomycorrhizal fungus.</title>
        <authorList>
            <person name="Lin K."/>
            <person name="Geurts R."/>
            <person name="Zhang Z."/>
            <person name="Limpens E."/>
            <person name="Saunders D.G."/>
            <person name="Mu D."/>
            <person name="Pang E."/>
            <person name="Cao H."/>
            <person name="Cha H."/>
            <person name="Lin T."/>
            <person name="Zhou Q."/>
            <person name="Shang Y."/>
            <person name="Li Y."/>
            <person name="Ivanov S."/>
            <person name="Sharma T."/>
            <person name="Velzen R.V."/>
            <person name="Ruijter N.D."/>
            <person name="Aanen D.K."/>
            <person name="Win J."/>
            <person name="Kamoun S."/>
            <person name="Bisseling T."/>
            <person name="Huang S."/>
        </authorList>
    </citation>
    <scope>NUCLEOTIDE SEQUENCE [LARGE SCALE GENOMIC DNA]</scope>
    <source>
        <strain evidence="2">DAOM197198w</strain>
    </source>
</reference>
<sequence>MAMSAFPLCKYNGWKTFITDYQWESCYHVYPCHCGLDQVFAADAADVNAVNCLFENSSFDLLYLDFGRGSSDKFFAHDNYLDVFPVVHPFPQPTSRVFVRCHVQAAPLSPQRFHSLFFAACFHVALQDEFHAD</sequence>
<dbReference type="HOGENOM" id="CLU_1907820_0_0_1"/>
<organism evidence="1 2">
    <name type="scientific">Rhizophagus irregularis (strain DAOM 197198w)</name>
    <name type="common">Glomus intraradices</name>
    <dbReference type="NCBI Taxonomy" id="1432141"/>
    <lineage>
        <taxon>Eukaryota</taxon>
        <taxon>Fungi</taxon>
        <taxon>Fungi incertae sedis</taxon>
        <taxon>Mucoromycota</taxon>
        <taxon>Glomeromycotina</taxon>
        <taxon>Glomeromycetes</taxon>
        <taxon>Glomerales</taxon>
        <taxon>Glomeraceae</taxon>
        <taxon>Rhizophagus</taxon>
    </lineage>
</organism>
<dbReference type="EMBL" id="JEMT01023739">
    <property type="protein sequence ID" value="EXX63884.1"/>
    <property type="molecule type" value="Genomic_DNA"/>
</dbReference>
<comment type="caution">
    <text evidence="1">The sequence shown here is derived from an EMBL/GenBank/DDBJ whole genome shotgun (WGS) entry which is preliminary data.</text>
</comment>
<gene>
    <name evidence="1" type="ORF">RirG_148110</name>
</gene>
<evidence type="ECO:0000313" key="2">
    <source>
        <dbReference type="Proteomes" id="UP000022910"/>
    </source>
</evidence>
<accession>A0A015K8R8</accession>
<keyword evidence="2" id="KW-1185">Reference proteome</keyword>
<evidence type="ECO:0000313" key="1">
    <source>
        <dbReference type="EMBL" id="EXX63884.1"/>
    </source>
</evidence>
<dbReference type="AlphaFoldDB" id="A0A015K8R8"/>
<proteinExistence type="predicted"/>
<name>A0A015K8R8_RHIIW</name>
<dbReference type="Proteomes" id="UP000022910">
    <property type="component" value="Unassembled WGS sequence"/>
</dbReference>
<protein>
    <submittedName>
        <fullName evidence="1">Uncharacterized protein</fullName>
    </submittedName>
</protein>